<proteinExistence type="predicted"/>
<sequence length="138" mass="15667">MSERIDNFTNNLRNQLNDIDDLLSAVKLTIESASQESQAVVESKLKAVKAKLETKRQDFNTYRLELKKQAEEKQSEILSKIDNWKTNRELEDLNRRADLAEEYAVRGVAVAMAAIEEAEEAILEAIAARLNAHNAHNE</sequence>
<name>A0A7C3KJL9_9CYAN</name>
<evidence type="ECO:0000313" key="1">
    <source>
        <dbReference type="EMBL" id="HFN01572.1"/>
    </source>
</evidence>
<protein>
    <submittedName>
        <fullName evidence="1">Uncharacterized protein</fullName>
    </submittedName>
</protein>
<comment type="caution">
    <text evidence="1">The sequence shown here is derived from an EMBL/GenBank/DDBJ whole genome shotgun (WGS) entry which is preliminary data.</text>
</comment>
<organism evidence="1">
    <name type="scientific">Oscillatoriales cyanobacterium SpSt-418</name>
    <dbReference type="NCBI Taxonomy" id="2282169"/>
    <lineage>
        <taxon>Bacteria</taxon>
        <taxon>Bacillati</taxon>
        <taxon>Cyanobacteriota</taxon>
        <taxon>Cyanophyceae</taxon>
        <taxon>Oscillatoriophycideae</taxon>
        <taxon>Oscillatoriales</taxon>
    </lineage>
</organism>
<reference evidence="1" key="1">
    <citation type="journal article" date="2020" name="mSystems">
        <title>Genome- and Community-Level Interaction Insights into Carbon Utilization and Element Cycling Functions of Hydrothermarchaeota in Hydrothermal Sediment.</title>
        <authorList>
            <person name="Zhou Z."/>
            <person name="Liu Y."/>
            <person name="Xu W."/>
            <person name="Pan J."/>
            <person name="Luo Z.H."/>
            <person name="Li M."/>
        </authorList>
    </citation>
    <scope>NUCLEOTIDE SEQUENCE [LARGE SCALE GENOMIC DNA]</scope>
    <source>
        <strain evidence="1">SpSt-418</strain>
    </source>
</reference>
<dbReference type="EMBL" id="DSRU01000421">
    <property type="protein sequence ID" value="HFN01572.1"/>
    <property type="molecule type" value="Genomic_DNA"/>
</dbReference>
<accession>A0A7C3KJL9</accession>
<gene>
    <name evidence="1" type="ORF">ENR64_28275</name>
</gene>
<dbReference type="AlphaFoldDB" id="A0A7C3KJL9"/>